<protein>
    <recommendedName>
        <fullName evidence="3">CUB domain-containing protein</fullName>
    </recommendedName>
</protein>
<reference evidence="1 2" key="1">
    <citation type="journal article" date="2021" name="Elife">
        <title>Chloroplast acquisition without the gene transfer in kleptoplastic sea slugs, Plakobranchus ocellatus.</title>
        <authorList>
            <person name="Maeda T."/>
            <person name="Takahashi S."/>
            <person name="Yoshida T."/>
            <person name="Shimamura S."/>
            <person name="Takaki Y."/>
            <person name="Nagai Y."/>
            <person name="Toyoda A."/>
            <person name="Suzuki Y."/>
            <person name="Arimoto A."/>
            <person name="Ishii H."/>
            <person name="Satoh N."/>
            <person name="Nishiyama T."/>
            <person name="Hasebe M."/>
            <person name="Maruyama T."/>
            <person name="Minagawa J."/>
            <person name="Obokata J."/>
            <person name="Shigenobu S."/>
        </authorList>
    </citation>
    <scope>NUCLEOTIDE SEQUENCE [LARGE SCALE GENOMIC DNA]</scope>
</reference>
<dbReference type="Proteomes" id="UP000762676">
    <property type="component" value="Unassembled WGS sequence"/>
</dbReference>
<name>A0AAV4FT28_9GAST</name>
<keyword evidence="2" id="KW-1185">Reference proteome</keyword>
<sequence length="75" mass="8296">MGADPGDTVPMSLCDWPVPLKRNLELAQTSKAGRCKRLTLANTTNGLVGIREFTPQYPNGIYSELTVWCGWEVNI</sequence>
<dbReference type="AlphaFoldDB" id="A0AAV4FT28"/>
<comment type="caution">
    <text evidence="1">The sequence shown here is derived from an EMBL/GenBank/DDBJ whole genome shotgun (WGS) entry which is preliminary data.</text>
</comment>
<evidence type="ECO:0008006" key="3">
    <source>
        <dbReference type="Google" id="ProtNLM"/>
    </source>
</evidence>
<gene>
    <name evidence="1" type="ORF">ElyMa_003944800</name>
</gene>
<organism evidence="1 2">
    <name type="scientific">Elysia marginata</name>
    <dbReference type="NCBI Taxonomy" id="1093978"/>
    <lineage>
        <taxon>Eukaryota</taxon>
        <taxon>Metazoa</taxon>
        <taxon>Spiralia</taxon>
        <taxon>Lophotrochozoa</taxon>
        <taxon>Mollusca</taxon>
        <taxon>Gastropoda</taxon>
        <taxon>Heterobranchia</taxon>
        <taxon>Euthyneura</taxon>
        <taxon>Panpulmonata</taxon>
        <taxon>Sacoglossa</taxon>
        <taxon>Placobranchoidea</taxon>
        <taxon>Plakobranchidae</taxon>
        <taxon>Elysia</taxon>
    </lineage>
</organism>
<dbReference type="EMBL" id="BMAT01008025">
    <property type="protein sequence ID" value="GFR76487.1"/>
    <property type="molecule type" value="Genomic_DNA"/>
</dbReference>
<proteinExistence type="predicted"/>
<evidence type="ECO:0000313" key="2">
    <source>
        <dbReference type="Proteomes" id="UP000762676"/>
    </source>
</evidence>
<accession>A0AAV4FT28</accession>
<evidence type="ECO:0000313" key="1">
    <source>
        <dbReference type="EMBL" id="GFR76487.1"/>
    </source>
</evidence>